<organism evidence="1 2">
    <name type="scientific">Pedococcus cremeus</name>
    <dbReference type="NCBI Taxonomy" id="587636"/>
    <lineage>
        <taxon>Bacteria</taxon>
        <taxon>Bacillati</taxon>
        <taxon>Actinomycetota</taxon>
        <taxon>Actinomycetes</taxon>
        <taxon>Micrococcales</taxon>
        <taxon>Intrasporangiaceae</taxon>
        <taxon>Pedococcus</taxon>
    </lineage>
</organism>
<proteinExistence type="predicted"/>
<evidence type="ECO:0000313" key="2">
    <source>
        <dbReference type="Proteomes" id="UP000199019"/>
    </source>
</evidence>
<dbReference type="AlphaFoldDB" id="A0A1H9X9B3"/>
<dbReference type="InterPro" id="IPR025363">
    <property type="entry name" value="DUF4267"/>
</dbReference>
<dbReference type="EMBL" id="FOHB01000007">
    <property type="protein sequence ID" value="SES42715.1"/>
    <property type="molecule type" value="Genomic_DNA"/>
</dbReference>
<dbReference type="RefSeq" id="WP_091761176.1">
    <property type="nucleotide sequence ID" value="NZ_FOHB01000007.1"/>
</dbReference>
<dbReference type="Proteomes" id="UP000199019">
    <property type="component" value="Unassembled WGS sequence"/>
</dbReference>
<keyword evidence="2" id="KW-1185">Reference proteome</keyword>
<sequence>MAGAGDIEKAVGAGSVAFGAVATLSPRLFLGMYGVPDEASVRTMTRLWGTRTAVLGALLFALEGTQNRQRLMTMSAAMNAADALMVAAARGIPARARVLGSLTSAAFAGALAYASNQ</sequence>
<evidence type="ECO:0000313" key="1">
    <source>
        <dbReference type="EMBL" id="SES42715.1"/>
    </source>
</evidence>
<reference evidence="2" key="1">
    <citation type="submission" date="2016-10" db="EMBL/GenBank/DDBJ databases">
        <authorList>
            <person name="Varghese N."/>
            <person name="Submissions S."/>
        </authorList>
    </citation>
    <scope>NUCLEOTIDE SEQUENCE [LARGE SCALE GENOMIC DNA]</scope>
    <source>
        <strain evidence="2">CGMCC 1.6963</strain>
    </source>
</reference>
<dbReference type="Pfam" id="PF14087">
    <property type="entry name" value="DUF4267"/>
    <property type="match status" value="1"/>
</dbReference>
<evidence type="ECO:0008006" key="3">
    <source>
        <dbReference type="Google" id="ProtNLM"/>
    </source>
</evidence>
<name>A0A1H9X9B3_9MICO</name>
<accession>A0A1H9X9B3</accession>
<dbReference type="STRING" id="587636.SAMN05216199_3529"/>
<protein>
    <recommendedName>
        <fullName evidence="3">DUF4267 domain-containing protein</fullName>
    </recommendedName>
</protein>
<gene>
    <name evidence="1" type="ORF">SAMN05216199_3529</name>
</gene>